<dbReference type="Proteomes" id="UP000288716">
    <property type="component" value="Unassembled WGS sequence"/>
</dbReference>
<dbReference type="VEuPathDB" id="VectorBase:LDEU007776"/>
<organism evidence="1 2">
    <name type="scientific">Leptotrombidium deliense</name>
    <dbReference type="NCBI Taxonomy" id="299467"/>
    <lineage>
        <taxon>Eukaryota</taxon>
        <taxon>Metazoa</taxon>
        <taxon>Ecdysozoa</taxon>
        <taxon>Arthropoda</taxon>
        <taxon>Chelicerata</taxon>
        <taxon>Arachnida</taxon>
        <taxon>Acari</taxon>
        <taxon>Acariformes</taxon>
        <taxon>Trombidiformes</taxon>
        <taxon>Prostigmata</taxon>
        <taxon>Anystina</taxon>
        <taxon>Parasitengona</taxon>
        <taxon>Trombiculoidea</taxon>
        <taxon>Trombiculidae</taxon>
        <taxon>Leptotrombidium</taxon>
    </lineage>
</organism>
<evidence type="ECO:0000313" key="2">
    <source>
        <dbReference type="Proteomes" id="UP000288716"/>
    </source>
</evidence>
<accession>A0A443SA30</accession>
<dbReference type="AlphaFoldDB" id="A0A443SA30"/>
<keyword evidence="2" id="KW-1185">Reference proteome</keyword>
<sequence>MVLEAPVAETWTRCTRITAVEWTAQLLYRNVETF</sequence>
<protein>
    <submittedName>
        <fullName evidence="1">Uncharacterized protein</fullName>
    </submittedName>
</protein>
<dbReference type="EMBL" id="NCKV01005138">
    <property type="protein sequence ID" value="RWS24265.1"/>
    <property type="molecule type" value="Genomic_DNA"/>
</dbReference>
<comment type="caution">
    <text evidence="1">The sequence shown here is derived from an EMBL/GenBank/DDBJ whole genome shotgun (WGS) entry which is preliminary data.</text>
</comment>
<name>A0A443SA30_9ACAR</name>
<reference evidence="1 2" key="1">
    <citation type="journal article" date="2018" name="Gigascience">
        <title>Genomes of trombidid mites reveal novel predicted allergens and laterally-transferred genes associated with secondary metabolism.</title>
        <authorList>
            <person name="Dong X."/>
            <person name="Chaisiri K."/>
            <person name="Xia D."/>
            <person name="Armstrong S.D."/>
            <person name="Fang Y."/>
            <person name="Donnelly M.J."/>
            <person name="Kadowaki T."/>
            <person name="McGarry J.W."/>
            <person name="Darby A.C."/>
            <person name="Makepeace B.L."/>
        </authorList>
    </citation>
    <scope>NUCLEOTIDE SEQUENCE [LARGE SCALE GENOMIC DNA]</scope>
    <source>
        <strain evidence="1">UoL-UT</strain>
    </source>
</reference>
<evidence type="ECO:0000313" key="1">
    <source>
        <dbReference type="EMBL" id="RWS24265.1"/>
    </source>
</evidence>
<proteinExistence type="predicted"/>
<gene>
    <name evidence="1" type="ORF">B4U80_05973</name>
</gene>